<dbReference type="Pfam" id="PF00899">
    <property type="entry name" value="ThiF"/>
    <property type="match status" value="1"/>
</dbReference>
<dbReference type="SUPFAM" id="SSF69572">
    <property type="entry name" value="Activating enzymes of the ubiquitin-like proteins"/>
    <property type="match status" value="1"/>
</dbReference>
<sequence length="343" mass="38514">MSIELERYSRQILFQPIGKTGQQKLLHSRAVIVGMGALGTVIANHLVRSGVGYIRFIDRDFVELSNLQRQTLYSEEDAKQQLPKVVAAEKRLKKINSTVQLEPIIGDLNMNNAEELLKGFDVIIDGTDNFLTRYLINDVAVKQNIPWVYGGAVSSRGMFATIIPDKTPCYRCLFPEIPIGLGENCDTVGVLSAITDIIGSFEAVEAIKLLVGNPTNPNLEQLDIWDNSSLQMDISQGRNPKCPTCVQHHFEFLETSASHPTTYTTLCGRDTVQIIARNQQSFDFTKMADRLHKIGQVKQNDYLLRFIPDEEISMVLFKDGRVLIHGTNDIVKAKSYYSRYIGT</sequence>
<accession>A0A9C7GCJ9</accession>
<proteinExistence type="inferred from homology"/>
<gene>
    <name evidence="3" type="ORF">NEOCIP111885_03471</name>
</gene>
<feature type="domain" description="THIF-type NAD/FAD binding fold" evidence="2">
    <location>
        <begin position="8"/>
        <end position="243"/>
    </location>
</feature>
<dbReference type="GO" id="GO:0008146">
    <property type="term" value="F:sulfotransferase activity"/>
    <property type="evidence" value="ECO:0007669"/>
    <property type="project" value="TreeGrafter"/>
</dbReference>
<dbReference type="GO" id="GO:0016779">
    <property type="term" value="F:nucleotidyltransferase activity"/>
    <property type="evidence" value="ECO:0007669"/>
    <property type="project" value="TreeGrafter"/>
</dbReference>
<dbReference type="GO" id="GO:0005829">
    <property type="term" value="C:cytosol"/>
    <property type="evidence" value="ECO:0007669"/>
    <property type="project" value="TreeGrafter"/>
</dbReference>
<dbReference type="InterPro" id="IPR035985">
    <property type="entry name" value="Ubiquitin-activating_enz"/>
</dbReference>
<reference evidence="3" key="1">
    <citation type="submission" date="2021-10" db="EMBL/GenBank/DDBJ databases">
        <authorList>
            <person name="Criscuolo A."/>
        </authorList>
    </citation>
    <scope>NUCLEOTIDE SEQUENCE</scope>
    <source>
        <strain evidence="3">CIP111885</strain>
    </source>
</reference>
<dbReference type="GO" id="GO:0008641">
    <property type="term" value="F:ubiquitin-like modifier activating enzyme activity"/>
    <property type="evidence" value="ECO:0007669"/>
    <property type="project" value="InterPro"/>
</dbReference>
<evidence type="ECO:0000313" key="4">
    <source>
        <dbReference type="Proteomes" id="UP000789845"/>
    </source>
</evidence>
<protein>
    <recommendedName>
        <fullName evidence="2">THIF-type NAD/FAD binding fold domain-containing protein</fullName>
    </recommendedName>
</protein>
<name>A0A9C7GCJ9_9BACI</name>
<dbReference type="PANTHER" id="PTHR10953:SF102">
    <property type="entry name" value="ADENYLYLTRANSFERASE AND SULFURTRANSFERASE MOCS3"/>
    <property type="match status" value="1"/>
</dbReference>
<dbReference type="EMBL" id="CAKJTG010000023">
    <property type="protein sequence ID" value="CAG9609728.1"/>
    <property type="molecule type" value="Genomic_DNA"/>
</dbReference>
<evidence type="ECO:0000259" key="2">
    <source>
        <dbReference type="Pfam" id="PF00899"/>
    </source>
</evidence>
<dbReference type="Proteomes" id="UP000789845">
    <property type="component" value="Unassembled WGS sequence"/>
</dbReference>
<organism evidence="3 4">
    <name type="scientific">Pseudoneobacillus rhizosphaerae</name>
    <dbReference type="NCBI Taxonomy" id="2880968"/>
    <lineage>
        <taxon>Bacteria</taxon>
        <taxon>Bacillati</taxon>
        <taxon>Bacillota</taxon>
        <taxon>Bacilli</taxon>
        <taxon>Bacillales</taxon>
        <taxon>Bacillaceae</taxon>
        <taxon>Pseudoneobacillus</taxon>
    </lineage>
</organism>
<dbReference type="GO" id="GO:0004792">
    <property type="term" value="F:thiosulfate-cyanide sulfurtransferase activity"/>
    <property type="evidence" value="ECO:0007669"/>
    <property type="project" value="TreeGrafter"/>
</dbReference>
<evidence type="ECO:0000313" key="3">
    <source>
        <dbReference type="EMBL" id="CAG9609728.1"/>
    </source>
</evidence>
<dbReference type="Gene3D" id="3.40.50.720">
    <property type="entry name" value="NAD(P)-binding Rossmann-like Domain"/>
    <property type="match status" value="1"/>
</dbReference>
<dbReference type="InterPro" id="IPR000594">
    <property type="entry name" value="ThiF_NAD_FAD-bd"/>
</dbReference>
<comment type="caution">
    <text evidence="3">The sequence shown here is derived from an EMBL/GenBank/DDBJ whole genome shotgun (WGS) entry which is preliminary data.</text>
</comment>
<evidence type="ECO:0000256" key="1">
    <source>
        <dbReference type="ARBA" id="ARBA00009919"/>
    </source>
</evidence>
<comment type="similarity">
    <text evidence="1">Belongs to the HesA/MoeB/ThiF family.</text>
</comment>
<dbReference type="RefSeq" id="WP_230497965.1">
    <property type="nucleotide sequence ID" value="NZ_CAKJTG010000023.1"/>
</dbReference>
<dbReference type="FunFam" id="3.40.50.720:FF:000080">
    <property type="entry name" value="Thiazole biosynthesis adenylyltransferase ThiF"/>
    <property type="match status" value="1"/>
</dbReference>
<dbReference type="InterPro" id="IPR045886">
    <property type="entry name" value="ThiF/MoeB/HesA"/>
</dbReference>
<dbReference type="AlphaFoldDB" id="A0A9C7GCJ9"/>
<keyword evidence="4" id="KW-1185">Reference proteome</keyword>
<dbReference type="CDD" id="cd00757">
    <property type="entry name" value="ThiF_MoeB_HesA_family"/>
    <property type="match status" value="1"/>
</dbReference>
<dbReference type="PANTHER" id="PTHR10953">
    <property type="entry name" value="UBIQUITIN-ACTIVATING ENZYME E1"/>
    <property type="match status" value="1"/>
</dbReference>